<dbReference type="Proteomes" id="UP000094056">
    <property type="component" value="Unassembled WGS sequence"/>
</dbReference>
<organism evidence="2 3">
    <name type="scientific">Candidatus Scalindua rubra</name>
    <dbReference type="NCBI Taxonomy" id="1872076"/>
    <lineage>
        <taxon>Bacteria</taxon>
        <taxon>Pseudomonadati</taxon>
        <taxon>Planctomycetota</taxon>
        <taxon>Candidatus Brocadiia</taxon>
        <taxon>Candidatus Brocadiales</taxon>
        <taxon>Candidatus Scalinduaceae</taxon>
        <taxon>Candidatus Scalindua</taxon>
    </lineage>
</organism>
<sequence>MSIKDLVKGSKIANNVFCRNLVVCICTFMLAFVFCSGITQPVLEGALLQAPDKSIKIELKPDQELVKVGFDGWYLVDNEITPSLMNHAIKDSAKFLGDTPSNWNVHMAQGLRKLYEVINSHGIEITLNHLVGEFNHKHSGFTKSYPVGTHKEKYAYTKDDLKLVKQIMLSEIKRRIDKLKK</sequence>
<reference evidence="2 3" key="1">
    <citation type="submission" date="2016-07" db="EMBL/GenBank/DDBJ databases">
        <title>Draft genome of Scalindua rubra, obtained from a brine-seawater interface in the Red Sea, sheds light on salt adaptation in anammox bacteria.</title>
        <authorList>
            <person name="Speth D.R."/>
            <person name="Lagkouvardos I."/>
            <person name="Wang Y."/>
            <person name="Qian P.-Y."/>
            <person name="Dutilh B.E."/>
            <person name="Jetten M.S."/>
        </authorList>
    </citation>
    <scope>NUCLEOTIDE SEQUENCE [LARGE SCALE GENOMIC DNA]</scope>
    <source>
        <strain evidence="2">BSI-1</strain>
    </source>
</reference>
<gene>
    <name evidence="2" type="ORF">SCARUB_00882</name>
</gene>
<proteinExistence type="predicted"/>
<dbReference type="EMBL" id="MAYW01000015">
    <property type="protein sequence ID" value="ODS34011.1"/>
    <property type="molecule type" value="Genomic_DNA"/>
</dbReference>
<evidence type="ECO:0000313" key="2">
    <source>
        <dbReference type="EMBL" id="ODS34011.1"/>
    </source>
</evidence>
<name>A0A1E3XEE5_9BACT</name>
<keyword evidence="1" id="KW-1133">Transmembrane helix</keyword>
<dbReference type="AlphaFoldDB" id="A0A1E3XEE5"/>
<evidence type="ECO:0000313" key="3">
    <source>
        <dbReference type="Proteomes" id="UP000094056"/>
    </source>
</evidence>
<accession>A0A1E3XEE5</accession>
<keyword evidence="1" id="KW-0812">Transmembrane</keyword>
<protein>
    <submittedName>
        <fullName evidence="2">Uncharacterized protein</fullName>
    </submittedName>
</protein>
<feature type="transmembrane region" description="Helical" evidence="1">
    <location>
        <begin position="21"/>
        <end position="43"/>
    </location>
</feature>
<comment type="caution">
    <text evidence="2">The sequence shown here is derived from an EMBL/GenBank/DDBJ whole genome shotgun (WGS) entry which is preliminary data.</text>
</comment>
<evidence type="ECO:0000256" key="1">
    <source>
        <dbReference type="SAM" id="Phobius"/>
    </source>
</evidence>
<keyword evidence="1" id="KW-0472">Membrane</keyword>